<keyword evidence="1" id="KW-0645">Protease</keyword>
<dbReference type="GO" id="GO:0030246">
    <property type="term" value="F:carbohydrate binding"/>
    <property type="evidence" value="ECO:0007669"/>
    <property type="project" value="InterPro"/>
</dbReference>
<evidence type="ECO:0000313" key="1">
    <source>
        <dbReference type="EMBL" id="AYB29109.1"/>
    </source>
</evidence>
<organism evidence="1 2">
    <name type="scientific">Chryseolinea soli</name>
    <dbReference type="NCBI Taxonomy" id="2321403"/>
    <lineage>
        <taxon>Bacteria</taxon>
        <taxon>Pseudomonadati</taxon>
        <taxon>Bacteroidota</taxon>
        <taxon>Cytophagia</taxon>
        <taxon>Cytophagales</taxon>
        <taxon>Fulvivirgaceae</taxon>
        <taxon>Chryseolinea</taxon>
    </lineage>
</organism>
<proteinExistence type="predicted"/>
<dbReference type="KEGG" id="chk:D4L85_00265"/>
<dbReference type="SUPFAM" id="SSF49452">
    <property type="entry name" value="Starch-binding domain-like"/>
    <property type="match status" value="1"/>
</dbReference>
<gene>
    <name evidence="1" type="ORF">D4L85_00265</name>
</gene>
<name>A0A385SD11_9BACT</name>
<protein>
    <submittedName>
        <fullName evidence="1">Carboxypeptidase regulatory-like domain-containing protein</fullName>
    </submittedName>
</protein>
<dbReference type="InterPro" id="IPR013784">
    <property type="entry name" value="Carb-bd-like_fold"/>
</dbReference>
<dbReference type="RefSeq" id="WP_119752432.1">
    <property type="nucleotide sequence ID" value="NZ_CP032382.1"/>
</dbReference>
<dbReference type="Pfam" id="PF13620">
    <property type="entry name" value="CarboxypepD_reg"/>
    <property type="match status" value="1"/>
</dbReference>
<dbReference type="OrthoDB" id="644679at2"/>
<dbReference type="EMBL" id="CP032382">
    <property type="protein sequence ID" value="AYB29109.1"/>
    <property type="molecule type" value="Genomic_DNA"/>
</dbReference>
<reference evidence="2" key="1">
    <citation type="submission" date="2018-09" db="EMBL/GenBank/DDBJ databases">
        <title>Chryseolinea sp. KIS68-18 isolated from soil.</title>
        <authorList>
            <person name="Weon H.-Y."/>
            <person name="Kwon S.-W."/>
            <person name="Lee S.A."/>
        </authorList>
    </citation>
    <scope>NUCLEOTIDE SEQUENCE [LARGE SCALE GENOMIC DNA]</scope>
    <source>
        <strain evidence="2">KIS68-18</strain>
    </source>
</reference>
<sequence>MKSNYSYILFTLLLLFAACREKEIVEIGGTGVLKGTVACYDSPYYGSNGDGFVNITVEGTEPLRTLQTDAAGNFQIDNLRMGTYNLVFERAGYGTSRVQGLAFVGGDEPLVTSFVLYKLPAVEITDFKLNVIKYNNVWLDATVQFDSPDNPVIRSGFMRFYLSDAPDVSPTRYRETMTTPFDISSGYARTSFTLNTNVFPSGTDLYVVAYPCADEAQNYIDMDTGTRIFTSVGPKGSSAIKILVP</sequence>
<dbReference type="GO" id="GO:0004180">
    <property type="term" value="F:carboxypeptidase activity"/>
    <property type="evidence" value="ECO:0007669"/>
    <property type="project" value="UniProtKB-KW"/>
</dbReference>
<dbReference type="PROSITE" id="PS51257">
    <property type="entry name" value="PROKAR_LIPOPROTEIN"/>
    <property type="match status" value="1"/>
</dbReference>
<dbReference type="Proteomes" id="UP000266183">
    <property type="component" value="Chromosome"/>
</dbReference>
<keyword evidence="1" id="KW-0121">Carboxypeptidase</keyword>
<dbReference type="Gene3D" id="2.60.40.1120">
    <property type="entry name" value="Carboxypeptidase-like, regulatory domain"/>
    <property type="match status" value="1"/>
</dbReference>
<keyword evidence="2" id="KW-1185">Reference proteome</keyword>
<evidence type="ECO:0000313" key="2">
    <source>
        <dbReference type="Proteomes" id="UP000266183"/>
    </source>
</evidence>
<dbReference type="AlphaFoldDB" id="A0A385SD11"/>
<accession>A0A385SD11</accession>
<keyword evidence="1" id="KW-0378">Hydrolase</keyword>